<organism evidence="3 4">
    <name type="scientific">Apatococcus lobatus</name>
    <dbReference type="NCBI Taxonomy" id="904363"/>
    <lineage>
        <taxon>Eukaryota</taxon>
        <taxon>Viridiplantae</taxon>
        <taxon>Chlorophyta</taxon>
        <taxon>core chlorophytes</taxon>
        <taxon>Trebouxiophyceae</taxon>
        <taxon>Chlorellales</taxon>
        <taxon>Chlorellaceae</taxon>
        <taxon>Apatococcus</taxon>
    </lineage>
</organism>
<dbReference type="EMBL" id="JALJOS010000013">
    <property type="protein sequence ID" value="KAK9831612.1"/>
    <property type="molecule type" value="Genomic_DNA"/>
</dbReference>
<proteinExistence type="predicted"/>
<dbReference type="Gene3D" id="3.40.50.1820">
    <property type="entry name" value="alpha/beta hydrolase"/>
    <property type="match status" value="1"/>
</dbReference>
<comment type="caution">
    <text evidence="3">The sequence shown here is derived from an EMBL/GenBank/DDBJ whole genome shotgun (WGS) entry which is preliminary data.</text>
</comment>
<evidence type="ECO:0000256" key="1">
    <source>
        <dbReference type="SAM" id="MobiDB-lite"/>
    </source>
</evidence>
<evidence type="ECO:0000313" key="3">
    <source>
        <dbReference type="EMBL" id="KAK9831612.1"/>
    </source>
</evidence>
<dbReference type="Proteomes" id="UP001438707">
    <property type="component" value="Unassembled WGS sequence"/>
</dbReference>
<dbReference type="InterPro" id="IPR029058">
    <property type="entry name" value="AB_hydrolase_fold"/>
</dbReference>
<sequence>MATVQTLQGPVKGVLIGAVTQYRGIPYAESPCSGEGRFQPPRPAQRRHSVLDAARSSEKVPQVDAACSLDPQGCSEGSSEYLTLNVWTPKQDDNALLPVLVYVCGGAFLAGNGGDSMYDSQHLAAKGIVAVTINYRVGFEGFGHVPSQPDNRGLLDILAALQWIKQNIAGFGGDPASITAAGHSAGAEAILCLLSMPSAQGTFQRAILHSPMAFTLTPPAAFRVTEHLAAGCKVAPTLEGISSVPVKDLAKAVMELRMGAFADPGNWGTQAFFPIAPVVDGDTLPHAPLDPLAQGALDVDILVGHTKDEAAFICMMLPWLNADPMLFPSMTGRPKALEAMKQLHPDADIVTIVRDLVSDWTFRSPALHIATKHAARSSTPSSSASSAAPSEPCQTPSDHDGSLTAEALPSAQTHCYLFAAALPEGTPVVHGLDCPYTFGNLTAKMMGRQMLGPEPPSECYKLSEAMQQAWVSFCHSGDPNWGCSGFSMNKPVQRVWSLPDEVGKHQHAPLQEQAKIWDGLSFGPHQATGNAA</sequence>
<keyword evidence="4" id="KW-1185">Reference proteome</keyword>
<dbReference type="InterPro" id="IPR050309">
    <property type="entry name" value="Type-B_Carboxylest/Lipase"/>
</dbReference>
<evidence type="ECO:0000313" key="4">
    <source>
        <dbReference type="Proteomes" id="UP001438707"/>
    </source>
</evidence>
<evidence type="ECO:0000259" key="2">
    <source>
        <dbReference type="Pfam" id="PF00135"/>
    </source>
</evidence>
<dbReference type="Pfam" id="PF00135">
    <property type="entry name" value="COesterase"/>
    <property type="match status" value="1"/>
</dbReference>
<dbReference type="PANTHER" id="PTHR11559">
    <property type="entry name" value="CARBOXYLESTERASE"/>
    <property type="match status" value="1"/>
</dbReference>
<reference evidence="3 4" key="1">
    <citation type="journal article" date="2024" name="Nat. Commun.">
        <title>Phylogenomics reveals the evolutionary origins of lichenization in chlorophyte algae.</title>
        <authorList>
            <person name="Puginier C."/>
            <person name="Libourel C."/>
            <person name="Otte J."/>
            <person name="Skaloud P."/>
            <person name="Haon M."/>
            <person name="Grisel S."/>
            <person name="Petersen M."/>
            <person name="Berrin J.G."/>
            <person name="Delaux P.M."/>
            <person name="Dal Grande F."/>
            <person name="Keller J."/>
        </authorList>
    </citation>
    <scope>NUCLEOTIDE SEQUENCE [LARGE SCALE GENOMIC DNA]</scope>
    <source>
        <strain evidence="3 4">SAG 2145</strain>
    </source>
</reference>
<feature type="domain" description="Carboxylesterase type B" evidence="2">
    <location>
        <begin position="3"/>
        <end position="490"/>
    </location>
</feature>
<feature type="region of interest" description="Disordered" evidence="1">
    <location>
        <begin position="373"/>
        <end position="404"/>
    </location>
</feature>
<name>A0AAW1RDC7_9CHLO</name>
<gene>
    <name evidence="3" type="ORF">WJX74_002562</name>
</gene>
<dbReference type="InterPro" id="IPR002018">
    <property type="entry name" value="CarbesteraseB"/>
</dbReference>
<feature type="compositionally biased region" description="Low complexity" evidence="1">
    <location>
        <begin position="376"/>
        <end position="390"/>
    </location>
</feature>
<protein>
    <recommendedName>
        <fullName evidence="2">Carboxylesterase type B domain-containing protein</fullName>
    </recommendedName>
</protein>
<dbReference type="SUPFAM" id="SSF53474">
    <property type="entry name" value="alpha/beta-Hydrolases"/>
    <property type="match status" value="1"/>
</dbReference>
<accession>A0AAW1RDC7</accession>
<dbReference type="AlphaFoldDB" id="A0AAW1RDC7"/>